<accession>A0A2P8HIA4</accession>
<dbReference type="NCBIfam" id="NF046065">
    <property type="entry name" value="MtxRegRemB"/>
    <property type="match status" value="1"/>
</dbReference>
<dbReference type="Proteomes" id="UP000242310">
    <property type="component" value="Unassembled WGS sequence"/>
</dbReference>
<dbReference type="InterPro" id="IPR007169">
    <property type="entry name" value="RemA-like"/>
</dbReference>
<dbReference type="AlphaFoldDB" id="A0A2P8HIA4"/>
<dbReference type="RefSeq" id="WP_106588615.1">
    <property type="nucleotide sequence ID" value="NZ_PYAV01000006.1"/>
</dbReference>
<organism evidence="1 2">
    <name type="scientific">Salsuginibacillus halophilus</name>
    <dbReference type="NCBI Taxonomy" id="517424"/>
    <lineage>
        <taxon>Bacteria</taxon>
        <taxon>Bacillati</taxon>
        <taxon>Bacillota</taxon>
        <taxon>Bacilli</taxon>
        <taxon>Bacillales</taxon>
        <taxon>Bacillaceae</taxon>
        <taxon>Salsuginibacillus</taxon>
    </lineage>
</organism>
<evidence type="ECO:0000313" key="1">
    <source>
        <dbReference type="EMBL" id="PSL45946.1"/>
    </source>
</evidence>
<dbReference type="EMBL" id="PYAV01000006">
    <property type="protein sequence ID" value="PSL45946.1"/>
    <property type="molecule type" value="Genomic_DNA"/>
</dbReference>
<gene>
    <name evidence="1" type="ORF">B0H94_106204</name>
</gene>
<proteinExistence type="predicted"/>
<name>A0A2P8HIA4_9BACI</name>
<comment type="caution">
    <text evidence="1">The sequence shown here is derived from an EMBL/GenBank/DDBJ whole genome shotgun (WGS) entry which is preliminary data.</text>
</comment>
<sequence>MFIHLGGDEVIRSKDVIAILDYNYEEPVEITEEFLAARTSENTVVISPDLTKSVVLTTDKVYHSPISSSTLKRRANVVSEFEDYSEEAKEDEET</sequence>
<dbReference type="OrthoDB" id="9811390at2"/>
<reference evidence="1 2" key="1">
    <citation type="submission" date="2018-03" db="EMBL/GenBank/DDBJ databases">
        <title>Genomic Encyclopedia of Type Strains, Phase III (KMG-III): the genomes of soil and plant-associated and newly described type strains.</title>
        <authorList>
            <person name="Whitman W."/>
        </authorList>
    </citation>
    <scope>NUCLEOTIDE SEQUENCE [LARGE SCALE GENOMIC DNA]</scope>
    <source>
        <strain evidence="1 2">CGMCC 1.07653</strain>
    </source>
</reference>
<dbReference type="Pfam" id="PF04025">
    <property type="entry name" value="RemA-like"/>
    <property type="match status" value="1"/>
</dbReference>
<evidence type="ECO:0000313" key="2">
    <source>
        <dbReference type="Proteomes" id="UP000242310"/>
    </source>
</evidence>
<protein>
    <submittedName>
        <fullName evidence="1">Uncharacterized protein DUF370</fullName>
    </submittedName>
</protein>
<keyword evidence="2" id="KW-1185">Reference proteome</keyword>